<comment type="caution">
    <text evidence="1">The sequence shown here is derived from an EMBL/GenBank/DDBJ whole genome shotgun (WGS) entry which is preliminary data.</text>
</comment>
<reference evidence="1" key="1">
    <citation type="journal article" date="2021" name="Environ. Microbiol.">
        <title>Gene family expansions and transcriptome signatures uncover fungal adaptations to wood decay.</title>
        <authorList>
            <person name="Hage H."/>
            <person name="Miyauchi S."/>
            <person name="Viragh M."/>
            <person name="Drula E."/>
            <person name="Min B."/>
            <person name="Chaduli D."/>
            <person name="Navarro D."/>
            <person name="Favel A."/>
            <person name="Norest M."/>
            <person name="Lesage-Meessen L."/>
            <person name="Balint B."/>
            <person name="Merenyi Z."/>
            <person name="de Eugenio L."/>
            <person name="Morin E."/>
            <person name="Martinez A.T."/>
            <person name="Baldrian P."/>
            <person name="Stursova M."/>
            <person name="Martinez M.J."/>
            <person name="Novotny C."/>
            <person name="Magnuson J.K."/>
            <person name="Spatafora J.W."/>
            <person name="Maurice S."/>
            <person name="Pangilinan J."/>
            <person name="Andreopoulos W."/>
            <person name="LaButti K."/>
            <person name="Hundley H."/>
            <person name="Na H."/>
            <person name="Kuo A."/>
            <person name="Barry K."/>
            <person name="Lipzen A."/>
            <person name="Henrissat B."/>
            <person name="Riley R."/>
            <person name="Ahrendt S."/>
            <person name="Nagy L.G."/>
            <person name="Grigoriev I.V."/>
            <person name="Martin F."/>
            <person name="Rosso M.N."/>
        </authorList>
    </citation>
    <scope>NUCLEOTIDE SEQUENCE</scope>
    <source>
        <strain evidence="1">CBS 384.51</strain>
    </source>
</reference>
<dbReference type="EMBL" id="MU274908">
    <property type="protein sequence ID" value="KAI0090323.1"/>
    <property type="molecule type" value="Genomic_DNA"/>
</dbReference>
<gene>
    <name evidence="1" type="ORF">BDY19DRAFT_887860</name>
</gene>
<dbReference type="Proteomes" id="UP001055072">
    <property type="component" value="Unassembled WGS sequence"/>
</dbReference>
<evidence type="ECO:0000313" key="1">
    <source>
        <dbReference type="EMBL" id="KAI0090323.1"/>
    </source>
</evidence>
<accession>A0ACB8U7X7</accession>
<evidence type="ECO:0000313" key="2">
    <source>
        <dbReference type="Proteomes" id="UP001055072"/>
    </source>
</evidence>
<name>A0ACB8U7X7_9APHY</name>
<keyword evidence="2" id="KW-1185">Reference proteome</keyword>
<proteinExistence type="predicted"/>
<organism evidence="1 2">
    <name type="scientific">Irpex rosettiformis</name>
    <dbReference type="NCBI Taxonomy" id="378272"/>
    <lineage>
        <taxon>Eukaryota</taxon>
        <taxon>Fungi</taxon>
        <taxon>Dikarya</taxon>
        <taxon>Basidiomycota</taxon>
        <taxon>Agaricomycotina</taxon>
        <taxon>Agaricomycetes</taxon>
        <taxon>Polyporales</taxon>
        <taxon>Irpicaceae</taxon>
        <taxon>Irpex</taxon>
    </lineage>
</organism>
<protein>
    <submittedName>
        <fullName evidence="1">Uncharacterized protein</fullName>
    </submittedName>
</protein>
<sequence>MPVISVGGPEENGVDPVVIRKIRQRDLGPLPRERSKGGLCCGGCGNPVIGRAVHTTDASWHPGCLKCTTCGQLLLDFAVCEYEGRPYCSLDYYENFAPRCHHCQTAIADPNYVTLKDEQLGERTYHEQHFFCAECGDPFLPPSSQPRSFSGDGTFEADEGIQFIVHNFHAYCEKCHVRLRMPKCKKCKKSLRTDDDQLEFLGQKYCPDCFVCKGCEGPFVNGQLFVRDDKPFCRRCYDIIIKSEL</sequence>